<organism evidence="4 5">
    <name type="scientific">Rohdeia mirabilis</name>
    <dbReference type="NCBI Taxonomy" id="2528008"/>
    <lineage>
        <taxon>Bacteria</taxon>
        <taxon>Pseudomonadati</taxon>
        <taxon>Planctomycetota</taxon>
        <taxon>Planctomycetia</taxon>
        <taxon>Planctomycetia incertae sedis</taxon>
        <taxon>Rohdeia</taxon>
    </lineage>
</organism>
<evidence type="ECO:0000313" key="5">
    <source>
        <dbReference type="Proteomes" id="UP000319342"/>
    </source>
</evidence>
<dbReference type="OrthoDB" id="292841at2"/>
<name>A0A518CWH1_9BACT</name>
<evidence type="ECO:0000256" key="2">
    <source>
        <dbReference type="SAM" id="Phobius"/>
    </source>
</evidence>
<dbReference type="Pfam" id="PF14237">
    <property type="entry name" value="GYF_2"/>
    <property type="match status" value="1"/>
</dbReference>
<protein>
    <recommendedName>
        <fullName evidence="3">GYF domain-containing protein</fullName>
    </recommendedName>
</protein>
<dbReference type="Proteomes" id="UP000319342">
    <property type="component" value="Chromosome"/>
</dbReference>
<gene>
    <name evidence="4" type="ORF">Pla163_06800</name>
</gene>
<keyword evidence="5" id="KW-1185">Reference proteome</keyword>
<keyword evidence="1" id="KW-0175">Coiled coil</keyword>
<keyword evidence="2" id="KW-0472">Membrane</keyword>
<evidence type="ECO:0000313" key="4">
    <source>
        <dbReference type="EMBL" id="QDU83581.1"/>
    </source>
</evidence>
<feature type="transmembrane region" description="Helical" evidence="2">
    <location>
        <begin position="28"/>
        <end position="46"/>
    </location>
</feature>
<dbReference type="AlphaFoldDB" id="A0A518CWH1"/>
<accession>A0A518CWH1</accession>
<keyword evidence="2" id="KW-1133">Transmembrane helix</keyword>
<sequence>MEFAGSSLLFAILCAVFASSKGRSALGWFFVGLFLSFVGLIILAVLPDLKEDEKRQQALKNRQSHLKEQVRQERQRREAFEGHTLARLDAHDRHAGIDTRAGAPPPLPAAHVQIEEARWYFEQGGESRGPITESELRDKFEDGELGRGTLVWCEGMEDWAPARSVAGLA</sequence>
<keyword evidence="2" id="KW-0812">Transmembrane</keyword>
<dbReference type="EMBL" id="CP036290">
    <property type="protein sequence ID" value="QDU83581.1"/>
    <property type="molecule type" value="Genomic_DNA"/>
</dbReference>
<evidence type="ECO:0000259" key="3">
    <source>
        <dbReference type="Pfam" id="PF14237"/>
    </source>
</evidence>
<dbReference type="RefSeq" id="WP_145183533.1">
    <property type="nucleotide sequence ID" value="NZ_CP036290.1"/>
</dbReference>
<proteinExistence type="predicted"/>
<evidence type="ECO:0000256" key="1">
    <source>
        <dbReference type="SAM" id="Coils"/>
    </source>
</evidence>
<feature type="coiled-coil region" evidence="1">
    <location>
        <begin position="49"/>
        <end position="76"/>
    </location>
</feature>
<dbReference type="InterPro" id="IPR025640">
    <property type="entry name" value="GYF_2"/>
</dbReference>
<reference evidence="4 5" key="1">
    <citation type="submission" date="2019-02" db="EMBL/GenBank/DDBJ databases">
        <title>Deep-cultivation of Planctomycetes and their phenomic and genomic characterization uncovers novel biology.</title>
        <authorList>
            <person name="Wiegand S."/>
            <person name="Jogler M."/>
            <person name="Boedeker C."/>
            <person name="Pinto D."/>
            <person name="Vollmers J."/>
            <person name="Rivas-Marin E."/>
            <person name="Kohn T."/>
            <person name="Peeters S.H."/>
            <person name="Heuer A."/>
            <person name="Rast P."/>
            <person name="Oberbeckmann S."/>
            <person name="Bunk B."/>
            <person name="Jeske O."/>
            <person name="Meyerdierks A."/>
            <person name="Storesund J.E."/>
            <person name="Kallscheuer N."/>
            <person name="Luecker S."/>
            <person name="Lage O.M."/>
            <person name="Pohl T."/>
            <person name="Merkel B.J."/>
            <person name="Hornburger P."/>
            <person name="Mueller R.-W."/>
            <person name="Bruemmer F."/>
            <person name="Labrenz M."/>
            <person name="Spormann A.M."/>
            <person name="Op den Camp H."/>
            <person name="Overmann J."/>
            <person name="Amann R."/>
            <person name="Jetten M.S.M."/>
            <person name="Mascher T."/>
            <person name="Medema M.H."/>
            <person name="Devos D.P."/>
            <person name="Kaster A.-K."/>
            <person name="Ovreas L."/>
            <person name="Rohde M."/>
            <person name="Galperin M.Y."/>
            <person name="Jogler C."/>
        </authorList>
    </citation>
    <scope>NUCLEOTIDE SEQUENCE [LARGE SCALE GENOMIC DNA]</scope>
    <source>
        <strain evidence="4 5">Pla163</strain>
    </source>
</reference>
<feature type="domain" description="GYF" evidence="3">
    <location>
        <begin position="119"/>
        <end position="168"/>
    </location>
</feature>